<keyword evidence="2" id="KW-1185">Reference proteome</keyword>
<dbReference type="EMBL" id="JBHSLL010000023">
    <property type="protein sequence ID" value="MFC5386003.1"/>
    <property type="molecule type" value="Genomic_DNA"/>
</dbReference>
<dbReference type="Proteomes" id="UP001596016">
    <property type="component" value="Unassembled WGS sequence"/>
</dbReference>
<protein>
    <submittedName>
        <fullName evidence="1">Uncharacterized protein</fullName>
    </submittedName>
</protein>
<organism evidence="1 2">
    <name type="scientific">Aquamicrobium segne</name>
    <dbReference type="NCBI Taxonomy" id="469547"/>
    <lineage>
        <taxon>Bacteria</taxon>
        <taxon>Pseudomonadati</taxon>
        <taxon>Pseudomonadota</taxon>
        <taxon>Alphaproteobacteria</taxon>
        <taxon>Hyphomicrobiales</taxon>
        <taxon>Phyllobacteriaceae</taxon>
        <taxon>Aquamicrobium</taxon>
    </lineage>
</organism>
<accession>A0ABW0H032</accession>
<name>A0ABW0H032_9HYPH</name>
<evidence type="ECO:0000313" key="1">
    <source>
        <dbReference type="EMBL" id="MFC5386003.1"/>
    </source>
</evidence>
<gene>
    <name evidence="1" type="ORF">ACFPLB_08500</name>
</gene>
<comment type="caution">
    <text evidence="1">The sequence shown here is derived from an EMBL/GenBank/DDBJ whole genome shotgun (WGS) entry which is preliminary data.</text>
</comment>
<reference evidence="2" key="1">
    <citation type="journal article" date="2019" name="Int. J. Syst. Evol. Microbiol.">
        <title>The Global Catalogue of Microorganisms (GCM) 10K type strain sequencing project: providing services to taxonomists for standard genome sequencing and annotation.</title>
        <authorList>
            <consortium name="The Broad Institute Genomics Platform"/>
            <consortium name="The Broad Institute Genome Sequencing Center for Infectious Disease"/>
            <person name="Wu L."/>
            <person name="Ma J."/>
        </authorList>
    </citation>
    <scope>NUCLEOTIDE SEQUENCE [LARGE SCALE GENOMIC DNA]</scope>
    <source>
        <strain evidence="2">CGMCC 4.1415</strain>
    </source>
</reference>
<evidence type="ECO:0000313" key="2">
    <source>
        <dbReference type="Proteomes" id="UP001596016"/>
    </source>
</evidence>
<dbReference type="RefSeq" id="WP_378228925.1">
    <property type="nucleotide sequence ID" value="NZ_JBHSLL010000023.1"/>
</dbReference>
<sequence>MRRTASEKYEKDQRNKGLIIFQERLGQVDHYFVCFSGFAPKPTSEEYTGRAARGKNRVAVFQVKIKV</sequence>
<proteinExistence type="predicted"/>